<feature type="region of interest" description="Disordered" evidence="1">
    <location>
        <begin position="128"/>
        <end position="218"/>
    </location>
</feature>
<keyword evidence="3" id="KW-1185">Reference proteome</keyword>
<organism evidence="2 3">
    <name type="scientific">Apatococcus lobatus</name>
    <dbReference type="NCBI Taxonomy" id="904363"/>
    <lineage>
        <taxon>Eukaryota</taxon>
        <taxon>Viridiplantae</taxon>
        <taxon>Chlorophyta</taxon>
        <taxon>core chlorophytes</taxon>
        <taxon>Trebouxiophyceae</taxon>
        <taxon>Chlorellales</taxon>
        <taxon>Chlorellaceae</taxon>
        <taxon>Apatococcus</taxon>
    </lineage>
</organism>
<proteinExistence type="predicted"/>
<feature type="region of interest" description="Disordered" evidence="1">
    <location>
        <begin position="56"/>
        <end position="82"/>
    </location>
</feature>
<sequence length="334" mass="35868">MPVWLLQEEAEADDCGRRAGPTDELRFEALLKDSSARTNVLRPRIQGYTTLRSWGTRRRSGSVGQKLQLTESEKAAGKATGPGQDVAKGLLTAQRFSGDGAIARLQEVCENSQSWTIASHRPTLDALPGSNIHAATAGGLRGHKRPASAPSTIQSNNAEVNRSRRSTADQALGRLRERDRLTPSQGVLQKQASLPARLKSPKAPMASYAQPTTSSRRKDLRLQAATPLLQSQHWPMSQHSLPHPALGHADHVSAQCGNVACENDDCARGGYIGQQPNHSQVHSDASNDDSEDSEDGQACWIEPSALPAASGHSITKGAATARRLLSLRSLSHGR</sequence>
<evidence type="ECO:0000313" key="2">
    <source>
        <dbReference type="EMBL" id="KAK9825030.1"/>
    </source>
</evidence>
<feature type="compositionally biased region" description="Polar residues" evidence="1">
    <location>
        <begin position="182"/>
        <end position="192"/>
    </location>
</feature>
<evidence type="ECO:0000313" key="3">
    <source>
        <dbReference type="Proteomes" id="UP001438707"/>
    </source>
</evidence>
<accession>A0AAW1QU26</accession>
<evidence type="ECO:0000256" key="1">
    <source>
        <dbReference type="SAM" id="MobiDB-lite"/>
    </source>
</evidence>
<feature type="region of interest" description="Disordered" evidence="1">
    <location>
        <begin position="272"/>
        <end position="314"/>
    </location>
</feature>
<comment type="caution">
    <text evidence="2">The sequence shown here is derived from an EMBL/GenBank/DDBJ whole genome shotgun (WGS) entry which is preliminary data.</text>
</comment>
<protein>
    <submittedName>
        <fullName evidence="2">Uncharacterized protein</fullName>
    </submittedName>
</protein>
<dbReference type="AlphaFoldDB" id="A0AAW1QU26"/>
<dbReference type="EMBL" id="JALJOS010000026">
    <property type="protein sequence ID" value="KAK9825030.1"/>
    <property type="molecule type" value="Genomic_DNA"/>
</dbReference>
<feature type="compositionally biased region" description="Polar residues" evidence="1">
    <location>
        <begin position="149"/>
        <end position="160"/>
    </location>
</feature>
<gene>
    <name evidence="2" type="ORF">WJX74_002325</name>
</gene>
<feature type="compositionally biased region" description="Acidic residues" evidence="1">
    <location>
        <begin position="286"/>
        <end position="295"/>
    </location>
</feature>
<name>A0AAW1QU26_9CHLO</name>
<dbReference type="Proteomes" id="UP001438707">
    <property type="component" value="Unassembled WGS sequence"/>
</dbReference>
<reference evidence="2 3" key="1">
    <citation type="journal article" date="2024" name="Nat. Commun.">
        <title>Phylogenomics reveals the evolutionary origins of lichenization in chlorophyte algae.</title>
        <authorList>
            <person name="Puginier C."/>
            <person name="Libourel C."/>
            <person name="Otte J."/>
            <person name="Skaloud P."/>
            <person name="Haon M."/>
            <person name="Grisel S."/>
            <person name="Petersen M."/>
            <person name="Berrin J.G."/>
            <person name="Delaux P.M."/>
            <person name="Dal Grande F."/>
            <person name="Keller J."/>
        </authorList>
    </citation>
    <scope>NUCLEOTIDE SEQUENCE [LARGE SCALE GENOMIC DNA]</scope>
    <source>
        <strain evidence="2 3">SAG 2145</strain>
    </source>
</reference>